<evidence type="ECO:0000259" key="1">
    <source>
        <dbReference type="Pfam" id="PF03478"/>
    </source>
</evidence>
<organism evidence="3 4">
    <name type="scientific">Liquidambar formosana</name>
    <name type="common">Formosan gum</name>
    <dbReference type="NCBI Taxonomy" id="63359"/>
    <lineage>
        <taxon>Eukaryota</taxon>
        <taxon>Viridiplantae</taxon>
        <taxon>Streptophyta</taxon>
        <taxon>Embryophyta</taxon>
        <taxon>Tracheophyta</taxon>
        <taxon>Spermatophyta</taxon>
        <taxon>Magnoliopsida</taxon>
        <taxon>eudicotyledons</taxon>
        <taxon>Gunneridae</taxon>
        <taxon>Pentapetalae</taxon>
        <taxon>Saxifragales</taxon>
        <taxon>Altingiaceae</taxon>
        <taxon>Liquidambar</taxon>
    </lineage>
</organism>
<sequence length="274" mass="31903">MAQPSGSDLPQELLELIFNRLKDGEVLHCGHVCVSWQSAVMEVYHKFIPSLLIPNNDSNEDTRSLLTIWTKRLQKIHLPEARGRWLCSATNGWLLTTGITWPHQMHLLNPFTRTHILPPPTRDEKWMAMESPEIPSFHIMLCKGQFYVTDNQGNVVCFEFGPHPKAETIATRFKQYVDPKYLVESLSGHFWLVLRYIDWEFLGDNSYVYHPMSFEIFKLDLSMKKWSEVKSLGDEALFLGHNGSISVSTRYSKACRGNCIYFLNDDYWEGYFRM</sequence>
<evidence type="ECO:0000313" key="4">
    <source>
        <dbReference type="Proteomes" id="UP001415857"/>
    </source>
</evidence>
<dbReference type="PANTHER" id="PTHR44259">
    <property type="entry name" value="OS07G0183000 PROTEIN-RELATED"/>
    <property type="match status" value="1"/>
</dbReference>
<evidence type="ECO:0000259" key="2">
    <source>
        <dbReference type="Pfam" id="PF12937"/>
    </source>
</evidence>
<dbReference type="InterPro" id="IPR030476">
    <property type="entry name" value="Pentaxin_CS"/>
</dbReference>
<evidence type="ECO:0000313" key="3">
    <source>
        <dbReference type="EMBL" id="KAK9269307.1"/>
    </source>
</evidence>
<dbReference type="InterPro" id="IPR050942">
    <property type="entry name" value="F-box_BR-signaling"/>
</dbReference>
<dbReference type="SUPFAM" id="SSF81383">
    <property type="entry name" value="F-box domain"/>
    <property type="match status" value="1"/>
</dbReference>
<dbReference type="Gene3D" id="1.20.1280.50">
    <property type="match status" value="1"/>
</dbReference>
<protein>
    <recommendedName>
        <fullName evidence="5">F-box protein</fullName>
    </recommendedName>
</protein>
<accession>A0AAP0R3R4</accession>
<dbReference type="PROSITE" id="PS00289">
    <property type="entry name" value="PTX_1"/>
    <property type="match status" value="1"/>
</dbReference>
<dbReference type="CDD" id="cd09917">
    <property type="entry name" value="F-box_SF"/>
    <property type="match status" value="1"/>
</dbReference>
<proteinExistence type="predicted"/>
<evidence type="ECO:0008006" key="5">
    <source>
        <dbReference type="Google" id="ProtNLM"/>
    </source>
</evidence>
<feature type="domain" description="F-box" evidence="2">
    <location>
        <begin position="7"/>
        <end position="41"/>
    </location>
</feature>
<dbReference type="PANTHER" id="PTHR44259:SF114">
    <property type="entry name" value="OS06G0707300 PROTEIN"/>
    <property type="match status" value="1"/>
</dbReference>
<gene>
    <name evidence="3" type="ORF">L1049_001078</name>
</gene>
<keyword evidence="4" id="KW-1185">Reference proteome</keyword>
<dbReference type="Pfam" id="PF03478">
    <property type="entry name" value="Beta-prop_KIB1-4"/>
    <property type="match status" value="1"/>
</dbReference>
<dbReference type="InterPro" id="IPR036047">
    <property type="entry name" value="F-box-like_dom_sf"/>
</dbReference>
<feature type="domain" description="KIB1-4 beta-propeller" evidence="1">
    <location>
        <begin position="123"/>
        <end position="265"/>
    </location>
</feature>
<dbReference type="Pfam" id="PF12937">
    <property type="entry name" value="F-box-like"/>
    <property type="match status" value="1"/>
</dbReference>
<dbReference type="InterPro" id="IPR001810">
    <property type="entry name" value="F-box_dom"/>
</dbReference>
<name>A0AAP0R3R4_LIQFO</name>
<dbReference type="InterPro" id="IPR005174">
    <property type="entry name" value="KIB1-4_b-propeller"/>
</dbReference>
<dbReference type="EMBL" id="JBBPBK010000015">
    <property type="protein sequence ID" value="KAK9269307.1"/>
    <property type="molecule type" value="Genomic_DNA"/>
</dbReference>
<reference evidence="3 4" key="1">
    <citation type="journal article" date="2024" name="Plant J.">
        <title>Genome sequences and population genomics reveal climatic adaptation and genomic divergence between two closely related sweetgum species.</title>
        <authorList>
            <person name="Xu W.Q."/>
            <person name="Ren C.Q."/>
            <person name="Zhang X.Y."/>
            <person name="Comes H.P."/>
            <person name="Liu X.H."/>
            <person name="Li Y.G."/>
            <person name="Kettle C.J."/>
            <person name="Jalonen R."/>
            <person name="Gaisberger H."/>
            <person name="Ma Y.Z."/>
            <person name="Qiu Y.X."/>
        </authorList>
    </citation>
    <scope>NUCLEOTIDE SEQUENCE [LARGE SCALE GENOMIC DNA]</scope>
    <source>
        <strain evidence="3">Hangzhou</strain>
    </source>
</reference>
<dbReference type="Proteomes" id="UP001415857">
    <property type="component" value="Unassembled WGS sequence"/>
</dbReference>
<dbReference type="AlphaFoldDB" id="A0AAP0R3R4"/>
<comment type="caution">
    <text evidence="3">The sequence shown here is derived from an EMBL/GenBank/DDBJ whole genome shotgun (WGS) entry which is preliminary data.</text>
</comment>